<feature type="compositionally biased region" description="Polar residues" evidence="1">
    <location>
        <begin position="103"/>
        <end position="113"/>
    </location>
</feature>
<gene>
    <name evidence="2" type="ORF">PV08_10526</name>
</gene>
<evidence type="ECO:0000256" key="1">
    <source>
        <dbReference type="SAM" id="MobiDB-lite"/>
    </source>
</evidence>
<evidence type="ECO:0000313" key="3">
    <source>
        <dbReference type="Proteomes" id="UP000053328"/>
    </source>
</evidence>
<sequence>MPVSRVASARQNATALAQRVVDVCTRAPPAITVMEKDGGNESEWPYGEPSLNMLTFFALCRTAEDLTATSRRLARYESLLNDILPMVSPEVRALIDEARENDTSNGSETNDNDYNPGPPRLDGSISGAPGGRIILPLPVPSPHVPGVSRSSTSSSTFEPAGPPATLSTASSQTSQRLSPDSNQLTRLPSITAGGILIEEERAADFSPPKAPGVDTSAMPGLERLVPLPTSPSHSPHGDVTRPHQFSPG</sequence>
<name>A0A0D1Y8B2_9EURO</name>
<feature type="compositionally biased region" description="Polar residues" evidence="1">
    <location>
        <begin position="179"/>
        <end position="188"/>
    </location>
</feature>
<reference evidence="2 3" key="1">
    <citation type="submission" date="2015-01" db="EMBL/GenBank/DDBJ databases">
        <title>The Genome Sequence of Exophiala spinifera CBS89968.</title>
        <authorList>
            <consortium name="The Broad Institute Genomics Platform"/>
            <person name="Cuomo C."/>
            <person name="de Hoog S."/>
            <person name="Gorbushina A."/>
            <person name="Stielow B."/>
            <person name="Teixiera M."/>
            <person name="Abouelleil A."/>
            <person name="Chapman S.B."/>
            <person name="Priest M."/>
            <person name="Young S.K."/>
            <person name="Wortman J."/>
            <person name="Nusbaum C."/>
            <person name="Birren B."/>
        </authorList>
    </citation>
    <scope>NUCLEOTIDE SEQUENCE [LARGE SCALE GENOMIC DNA]</scope>
    <source>
        <strain evidence="2 3">CBS 89968</strain>
    </source>
</reference>
<feature type="region of interest" description="Disordered" evidence="1">
    <location>
        <begin position="201"/>
        <end position="248"/>
    </location>
</feature>
<feature type="region of interest" description="Disordered" evidence="1">
    <location>
        <begin position="99"/>
        <end position="188"/>
    </location>
</feature>
<feature type="compositionally biased region" description="Low complexity" evidence="1">
    <location>
        <begin position="164"/>
        <end position="178"/>
    </location>
</feature>
<dbReference type="EMBL" id="KN847499">
    <property type="protein sequence ID" value="KIW11226.1"/>
    <property type="molecule type" value="Genomic_DNA"/>
</dbReference>
<dbReference type="Proteomes" id="UP000053328">
    <property type="component" value="Unassembled WGS sequence"/>
</dbReference>
<dbReference type="VEuPathDB" id="FungiDB:PV08_10526"/>
<proteinExistence type="predicted"/>
<dbReference type="AlphaFoldDB" id="A0A0D1Y8B2"/>
<protein>
    <submittedName>
        <fullName evidence="2">Uncharacterized protein</fullName>
    </submittedName>
</protein>
<keyword evidence="3" id="KW-1185">Reference proteome</keyword>
<dbReference type="STRING" id="91928.A0A0D1Y8B2"/>
<organism evidence="2 3">
    <name type="scientific">Exophiala spinifera</name>
    <dbReference type="NCBI Taxonomy" id="91928"/>
    <lineage>
        <taxon>Eukaryota</taxon>
        <taxon>Fungi</taxon>
        <taxon>Dikarya</taxon>
        <taxon>Ascomycota</taxon>
        <taxon>Pezizomycotina</taxon>
        <taxon>Eurotiomycetes</taxon>
        <taxon>Chaetothyriomycetidae</taxon>
        <taxon>Chaetothyriales</taxon>
        <taxon>Herpotrichiellaceae</taxon>
        <taxon>Exophiala</taxon>
    </lineage>
</organism>
<dbReference type="GeneID" id="27337609"/>
<dbReference type="OrthoDB" id="3037908at2759"/>
<evidence type="ECO:0000313" key="2">
    <source>
        <dbReference type="EMBL" id="KIW11226.1"/>
    </source>
</evidence>
<dbReference type="RefSeq" id="XP_016231442.1">
    <property type="nucleotide sequence ID" value="XM_016384840.1"/>
</dbReference>
<dbReference type="HOGENOM" id="CLU_1061759_0_0_1"/>
<accession>A0A0D1Y8B2</accession>